<evidence type="ECO:0000313" key="3">
    <source>
        <dbReference type="EMBL" id="MRI85846.1"/>
    </source>
</evidence>
<organism evidence="3 4">
    <name type="scientific">Fundicoccus ignavus</name>
    <dbReference type="NCBI Taxonomy" id="2664442"/>
    <lineage>
        <taxon>Bacteria</taxon>
        <taxon>Bacillati</taxon>
        <taxon>Bacillota</taxon>
        <taxon>Bacilli</taxon>
        <taxon>Lactobacillales</taxon>
        <taxon>Aerococcaceae</taxon>
        <taxon>Fundicoccus</taxon>
    </lineage>
</organism>
<dbReference type="Proteomes" id="UP000469870">
    <property type="component" value="Unassembled WGS sequence"/>
</dbReference>
<evidence type="ECO:0000313" key="5">
    <source>
        <dbReference type="Proteomes" id="UP000469870"/>
    </source>
</evidence>
<evidence type="ECO:0000313" key="4">
    <source>
        <dbReference type="Proteomes" id="UP000430975"/>
    </source>
</evidence>
<sequence>MQTKTYIKATLVLGVLATVFYIWQFFLNPAFVTDPAYQDALRIVFPHLVATWLATLMTLVCLFKETKGLVLLAAGLYGVAVALFPSYMMYVIIQAALLFTAYLKIEPNK</sequence>
<keyword evidence="1" id="KW-0472">Membrane</keyword>
<feature type="transmembrane region" description="Helical" evidence="1">
    <location>
        <begin position="43"/>
        <end position="63"/>
    </location>
</feature>
<name>A0A6I2GF31_9LACT</name>
<dbReference type="EMBL" id="WJQS01000007">
    <property type="protein sequence ID" value="MRI85846.1"/>
    <property type="molecule type" value="Genomic_DNA"/>
</dbReference>
<evidence type="ECO:0000256" key="1">
    <source>
        <dbReference type="SAM" id="Phobius"/>
    </source>
</evidence>
<dbReference type="AlphaFoldDB" id="A0A6I2GF31"/>
<comment type="caution">
    <text evidence="3">The sequence shown here is derived from an EMBL/GenBank/DDBJ whole genome shotgun (WGS) entry which is preliminary data.</text>
</comment>
<keyword evidence="1" id="KW-1133">Transmembrane helix</keyword>
<accession>A0A6I2GF31</accession>
<protein>
    <submittedName>
        <fullName evidence="3">Uncharacterized protein</fullName>
    </submittedName>
</protein>
<dbReference type="RefSeq" id="WP_153861416.1">
    <property type="nucleotide sequence ID" value="NZ_WJQR01000002.1"/>
</dbReference>
<feature type="transmembrane region" description="Helical" evidence="1">
    <location>
        <begin position="5"/>
        <end position="23"/>
    </location>
</feature>
<reference evidence="4 5" key="1">
    <citation type="submission" date="2019-11" db="EMBL/GenBank/DDBJ databases">
        <title>Characterisation of Fundicoccus ignavus gen. nov. sp. nov., a novel genus of the family Aerococcaceae isolated from bulk tank milk.</title>
        <authorList>
            <person name="Siebert A."/>
            <person name="Huptas C."/>
            <person name="Wenning M."/>
            <person name="Scherer S."/>
            <person name="Doll E.V."/>
        </authorList>
    </citation>
    <scope>NUCLEOTIDE SEQUENCE [LARGE SCALE GENOMIC DNA]</scope>
    <source>
        <strain evidence="2 5">DSM 109653</strain>
        <strain evidence="3 4">WS4759</strain>
    </source>
</reference>
<gene>
    <name evidence="3" type="ORF">GIY09_08200</name>
    <name evidence="2" type="ORF">GIY11_02770</name>
</gene>
<keyword evidence="4" id="KW-1185">Reference proteome</keyword>
<feature type="transmembrane region" description="Helical" evidence="1">
    <location>
        <begin position="70"/>
        <end position="103"/>
    </location>
</feature>
<dbReference type="EMBL" id="WJQR01000002">
    <property type="protein sequence ID" value="MRI80952.1"/>
    <property type="molecule type" value="Genomic_DNA"/>
</dbReference>
<proteinExistence type="predicted"/>
<dbReference type="Proteomes" id="UP000430975">
    <property type="component" value="Unassembled WGS sequence"/>
</dbReference>
<evidence type="ECO:0000313" key="2">
    <source>
        <dbReference type="EMBL" id="MRI80952.1"/>
    </source>
</evidence>
<keyword evidence="1" id="KW-0812">Transmembrane</keyword>